<dbReference type="GO" id="GO:0055085">
    <property type="term" value="P:transmembrane transport"/>
    <property type="evidence" value="ECO:0007669"/>
    <property type="project" value="InterPro"/>
</dbReference>
<evidence type="ECO:0000256" key="1">
    <source>
        <dbReference type="ARBA" id="ARBA00004651"/>
    </source>
</evidence>
<evidence type="ECO:0000256" key="2">
    <source>
        <dbReference type="ARBA" id="ARBA00022448"/>
    </source>
</evidence>
<evidence type="ECO:0000256" key="5">
    <source>
        <dbReference type="ARBA" id="ARBA00022989"/>
    </source>
</evidence>
<dbReference type="OrthoDB" id="42615at2"/>
<feature type="transmembrane region" description="Helical" evidence="7">
    <location>
        <begin position="113"/>
        <end position="133"/>
    </location>
</feature>
<feature type="transmembrane region" description="Helical" evidence="7">
    <location>
        <begin position="186"/>
        <end position="207"/>
    </location>
</feature>
<feature type="transmembrane region" description="Helical" evidence="7">
    <location>
        <begin position="260"/>
        <end position="280"/>
    </location>
</feature>
<evidence type="ECO:0000259" key="8">
    <source>
        <dbReference type="PROSITE" id="PS50928"/>
    </source>
</evidence>
<feature type="transmembrane region" description="Helical" evidence="7">
    <location>
        <begin position="292"/>
        <end position="310"/>
    </location>
</feature>
<comment type="similarity">
    <text evidence="7">Belongs to the binding-protein-dependent transport system permease family.</text>
</comment>
<dbReference type="PANTHER" id="PTHR30193">
    <property type="entry name" value="ABC TRANSPORTER PERMEASE PROTEIN"/>
    <property type="match status" value="1"/>
</dbReference>
<feature type="transmembrane region" description="Helical" evidence="7">
    <location>
        <begin position="12"/>
        <end position="39"/>
    </location>
</feature>
<keyword evidence="6 7" id="KW-0472">Membrane</keyword>
<evidence type="ECO:0000256" key="4">
    <source>
        <dbReference type="ARBA" id="ARBA00022692"/>
    </source>
</evidence>
<dbReference type="Pfam" id="PF00528">
    <property type="entry name" value="BPD_transp_1"/>
    <property type="match status" value="1"/>
</dbReference>
<feature type="transmembrane region" description="Helical" evidence="7">
    <location>
        <begin position="232"/>
        <end position="253"/>
    </location>
</feature>
<feature type="domain" description="ABC transmembrane type-1" evidence="8">
    <location>
        <begin position="76"/>
        <end position="311"/>
    </location>
</feature>
<dbReference type="InterPro" id="IPR000515">
    <property type="entry name" value="MetI-like"/>
</dbReference>
<dbReference type="RefSeq" id="WP_127015548.1">
    <property type="nucleotide sequence ID" value="NZ_CP016379.1"/>
</dbReference>
<evidence type="ECO:0000313" key="9">
    <source>
        <dbReference type="EMBL" id="AZR72220.1"/>
    </source>
</evidence>
<name>A0A3Q9HQA7_9FIRM</name>
<evidence type="ECO:0000256" key="3">
    <source>
        <dbReference type="ARBA" id="ARBA00022475"/>
    </source>
</evidence>
<dbReference type="CDD" id="cd06261">
    <property type="entry name" value="TM_PBP2"/>
    <property type="match status" value="1"/>
</dbReference>
<dbReference type="PANTHER" id="PTHR30193:SF37">
    <property type="entry name" value="INNER MEMBRANE ABC TRANSPORTER PERMEASE PROTEIN YCJO"/>
    <property type="match status" value="1"/>
</dbReference>
<evidence type="ECO:0000313" key="10">
    <source>
        <dbReference type="Proteomes" id="UP000267250"/>
    </source>
</evidence>
<evidence type="ECO:0000256" key="6">
    <source>
        <dbReference type="ARBA" id="ARBA00023136"/>
    </source>
</evidence>
<evidence type="ECO:0000256" key="7">
    <source>
        <dbReference type="RuleBase" id="RU363032"/>
    </source>
</evidence>
<dbReference type="AlphaFoldDB" id="A0A3Q9HQA7"/>
<dbReference type="SUPFAM" id="SSF161098">
    <property type="entry name" value="MetI-like"/>
    <property type="match status" value="1"/>
</dbReference>
<accession>A0A3Q9HQA7</accession>
<protein>
    <recommendedName>
        <fullName evidence="8">ABC transmembrane type-1 domain-containing protein</fullName>
    </recommendedName>
</protein>
<keyword evidence="10" id="KW-1185">Reference proteome</keyword>
<dbReference type="PROSITE" id="PS50928">
    <property type="entry name" value="ABC_TM1"/>
    <property type="match status" value="1"/>
</dbReference>
<feature type="transmembrane region" description="Helical" evidence="7">
    <location>
        <begin position="81"/>
        <end position="101"/>
    </location>
</feature>
<proteinExistence type="inferred from homology"/>
<comment type="subcellular location">
    <subcellularLocation>
        <location evidence="1 7">Cell membrane</location>
        <topology evidence="1 7">Multi-pass membrane protein</topology>
    </subcellularLocation>
</comment>
<reference evidence="9 10" key="1">
    <citation type="submission" date="2016-07" db="EMBL/GenBank/DDBJ databases">
        <title>Genome and transcriptome analysis of iron-reducing fermentative bacteria Anoxybacter fermentans.</title>
        <authorList>
            <person name="Zeng X."/>
            <person name="Shao Z."/>
        </authorList>
    </citation>
    <scope>NUCLEOTIDE SEQUENCE [LARGE SCALE GENOMIC DNA]</scope>
    <source>
        <strain evidence="9 10">DY22613</strain>
    </source>
</reference>
<keyword evidence="2 7" id="KW-0813">Transport</keyword>
<dbReference type="EMBL" id="CP016379">
    <property type="protein sequence ID" value="AZR72220.1"/>
    <property type="molecule type" value="Genomic_DNA"/>
</dbReference>
<keyword evidence="5 7" id="KW-1133">Transmembrane helix</keyword>
<dbReference type="InterPro" id="IPR035906">
    <property type="entry name" value="MetI-like_sf"/>
</dbReference>
<keyword evidence="4 7" id="KW-0812">Transmembrane</keyword>
<dbReference type="KEGG" id="aft:BBF96_01690"/>
<dbReference type="InterPro" id="IPR051393">
    <property type="entry name" value="ABC_transporter_permease"/>
</dbReference>
<keyword evidence="3" id="KW-1003">Cell membrane</keyword>
<gene>
    <name evidence="9" type="ORF">BBF96_01690</name>
</gene>
<sequence length="322" mass="37663">MNIPTKYQKKSFWIETFWAYMYLLPAFIILGVFVFYPVVKSFIMSFYNWDLIGTKTYVGLENYKELFKDKVFLKAIINTSYFVFVSVPITMCLSLFIAILLNTNIRARSWYRLAFFIPWITSPVAATMVWKWIFNYNNYGLLNYFLLKLTHLINWFAYIFTLGGVENWLSFSPINWLNNPSLTIPNLILLSVWKMMGYNIVIFLAGLQNVPTELYEAAEVDGASRWQKFRHITLPLISPTTFFISIISMIGAFKIFTQVFVLYSGTPGLDNSGMTMVFYVYDKAFGEWRMGYASAGAYVLFFIIFIFTLIQMQISKKRVHYS</sequence>
<organism evidence="9 10">
    <name type="scientific">Anoxybacter fermentans</name>
    <dbReference type="NCBI Taxonomy" id="1323375"/>
    <lineage>
        <taxon>Bacteria</taxon>
        <taxon>Bacillati</taxon>
        <taxon>Bacillota</taxon>
        <taxon>Clostridia</taxon>
        <taxon>Halanaerobiales</taxon>
        <taxon>Anoxybacter</taxon>
    </lineage>
</organism>
<feature type="transmembrane region" description="Helical" evidence="7">
    <location>
        <begin position="145"/>
        <end position="165"/>
    </location>
</feature>
<dbReference type="GO" id="GO:0005886">
    <property type="term" value="C:plasma membrane"/>
    <property type="evidence" value="ECO:0007669"/>
    <property type="project" value="UniProtKB-SubCell"/>
</dbReference>
<dbReference type="Proteomes" id="UP000267250">
    <property type="component" value="Chromosome"/>
</dbReference>
<dbReference type="Gene3D" id="1.10.3720.10">
    <property type="entry name" value="MetI-like"/>
    <property type="match status" value="1"/>
</dbReference>